<organism evidence="5 6">
    <name type="scientific">Oceanisphaera pacifica</name>
    <dbReference type="NCBI Taxonomy" id="2818389"/>
    <lineage>
        <taxon>Bacteria</taxon>
        <taxon>Pseudomonadati</taxon>
        <taxon>Pseudomonadota</taxon>
        <taxon>Gammaproteobacteria</taxon>
        <taxon>Aeromonadales</taxon>
        <taxon>Aeromonadaceae</taxon>
        <taxon>Oceanisphaera</taxon>
    </lineage>
</organism>
<evidence type="ECO:0000256" key="2">
    <source>
        <dbReference type="ARBA" id="ARBA00022679"/>
    </source>
</evidence>
<sequence>MSKQPVTATQILICDADHLILPPHAKHLLSQPEQARLNKMQSPQQAKLFLLGRYLLRQLLAPALQQAPEHIAISLDEKGKPQLTEASWHFNISHSGNLLALAFGNQGPLGIDVESRTLSEKQIHRLAKRYFAPNEQVWLEQAQTQARFLQLWTIKEAVLKAHGGGIANNLSAVQWQPFEPIAHFDKAQYQLHLYQAQHTRVTLALQDAALLHNDNIHRLNVADLPFALEISGPQPNLSYSV</sequence>
<dbReference type="Proteomes" id="UP000664882">
    <property type="component" value="Unassembled WGS sequence"/>
</dbReference>
<evidence type="ECO:0000313" key="5">
    <source>
        <dbReference type="EMBL" id="MBO1518888.1"/>
    </source>
</evidence>
<keyword evidence="6" id="KW-1185">Reference proteome</keyword>
<reference evidence="5 6" key="1">
    <citation type="submission" date="2021-03" db="EMBL/GenBank/DDBJ databases">
        <title>Oceanisphaera sp. nov., isolated from the intestine.</title>
        <authorList>
            <person name="Zhao L.-H."/>
            <person name="Shi L.-F."/>
        </authorList>
    </citation>
    <scope>NUCLEOTIDE SEQUENCE [LARGE SCALE GENOMIC DNA]</scope>
    <source>
        <strain evidence="5 6">DM8</strain>
    </source>
</reference>
<keyword evidence="2 5" id="KW-0808">Transferase</keyword>
<evidence type="ECO:0000259" key="4">
    <source>
        <dbReference type="Pfam" id="PF22624"/>
    </source>
</evidence>
<dbReference type="InterPro" id="IPR050559">
    <property type="entry name" value="P-Pant_transferase_sf"/>
</dbReference>
<dbReference type="RefSeq" id="WP_208004636.1">
    <property type="nucleotide sequence ID" value="NZ_JAGDFX010000004.1"/>
</dbReference>
<dbReference type="SUPFAM" id="SSF56214">
    <property type="entry name" value="4'-phosphopantetheinyl transferase"/>
    <property type="match status" value="2"/>
</dbReference>
<evidence type="ECO:0000313" key="6">
    <source>
        <dbReference type="Proteomes" id="UP000664882"/>
    </source>
</evidence>
<evidence type="ECO:0000256" key="1">
    <source>
        <dbReference type="ARBA" id="ARBA00010990"/>
    </source>
</evidence>
<comment type="caution">
    <text evidence="5">The sequence shown here is derived from an EMBL/GenBank/DDBJ whole genome shotgun (WGS) entry which is preliminary data.</text>
</comment>
<comment type="similarity">
    <text evidence="1">Belongs to the P-Pant transferase superfamily. Gsp/Sfp/HetI/AcpT family.</text>
</comment>
<evidence type="ECO:0000259" key="3">
    <source>
        <dbReference type="Pfam" id="PF01648"/>
    </source>
</evidence>
<proteinExistence type="inferred from homology"/>
<name>A0ABS3NE77_9GAMM</name>
<dbReference type="InterPro" id="IPR037143">
    <property type="entry name" value="4-PPantetheinyl_Trfase_dom_sf"/>
</dbReference>
<dbReference type="Gene3D" id="3.90.470.20">
    <property type="entry name" value="4'-phosphopantetheinyl transferase domain"/>
    <property type="match status" value="1"/>
</dbReference>
<dbReference type="PANTHER" id="PTHR12215">
    <property type="entry name" value="PHOSPHOPANTETHEINE TRANSFERASE"/>
    <property type="match status" value="1"/>
</dbReference>
<feature type="domain" description="4'-phosphopantetheinyl transferase" evidence="3">
    <location>
        <begin position="108"/>
        <end position="190"/>
    </location>
</feature>
<protein>
    <submittedName>
        <fullName evidence="5">4'-phosphopantetheinyl transferase superfamily protein</fullName>
    </submittedName>
</protein>
<dbReference type="InterPro" id="IPR055066">
    <property type="entry name" value="AASDHPPT_N"/>
</dbReference>
<dbReference type="Pfam" id="PF01648">
    <property type="entry name" value="ACPS"/>
    <property type="match status" value="1"/>
</dbReference>
<dbReference type="InterPro" id="IPR008278">
    <property type="entry name" value="4-PPantetheinyl_Trfase_dom"/>
</dbReference>
<dbReference type="GO" id="GO:0016740">
    <property type="term" value="F:transferase activity"/>
    <property type="evidence" value="ECO:0007669"/>
    <property type="project" value="UniProtKB-KW"/>
</dbReference>
<feature type="domain" description="4'-phosphopantetheinyl transferase N-terminal" evidence="4">
    <location>
        <begin position="25"/>
        <end position="102"/>
    </location>
</feature>
<dbReference type="EMBL" id="JAGDFX010000004">
    <property type="protein sequence ID" value="MBO1518888.1"/>
    <property type="molecule type" value="Genomic_DNA"/>
</dbReference>
<dbReference type="PANTHER" id="PTHR12215:SF10">
    <property type="entry name" value="L-AMINOADIPATE-SEMIALDEHYDE DEHYDROGENASE-PHOSPHOPANTETHEINYL TRANSFERASE"/>
    <property type="match status" value="1"/>
</dbReference>
<accession>A0ABS3NE77</accession>
<gene>
    <name evidence="5" type="ORF">J3U76_04430</name>
</gene>
<dbReference type="Pfam" id="PF22624">
    <property type="entry name" value="AASDHPPT_N"/>
    <property type="match status" value="1"/>
</dbReference>